<evidence type="ECO:0000256" key="1">
    <source>
        <dbReference type="ARBA" id="ARBA00023172"/>
    </source>
</evidence>
<feature type="domain" description="Tyr recombinase" evidence="2">
    <location>
        <begin position="142"/>
        <end position="239"/>
    </location>
</feature>
<dbReference type="PANTHER" id="PTHR34605">
    <property type="entry name" value="PHAGE_INTEGRASE DOMAIN-CONTAINING PROTEIN"/>
    <property type="match status" value="1"/>
</dbReference>
<dbReference type="InterPro" id="IPR002104">
    <property type="entry name" value="Integrase_catalytic"/>
</dbReference>
<dbReference type="SUPFAM" id="SSF56349">
    <property type="entry name" value="DNA breaking-rejoining enzymes"/>
    <property type="match status" value="1"/>
</dbReference>
<dbReference type="InterPro" id="IPR013762">
    <property type="entry name" value="Integrase-like_cat_sf"/>
</dbReference>
<proteinExistence type="predicted"/>
<sequence length="269" mass="29395">MYHMVKHSIVVLRSWHVNLGLSTSAFSSNHLARAIRGFKCSAGNPAPTAKLPIMLPLLCQLVDSLPSVCHSRHNRCMFCAAFCLAFMCLLRPGEFTWETMSSPPLLTVGSVEFAEDGSYATVFLPSSKTDPFGTDVTLTMPAIPLTTCVVKALKVICRNHSAPEPLFALEGGLPFNHNSFITTVHHYLQACGVPPKGYSSHTFWHSTATWAAANGIDSNTIQGLGHWHSNCFQHYVDMSTAECAVTLASALYTNADQPLDLSQPAWHNF</sequence>
<name>A0A1K0GZV0_9BASI</name>
<dbReference type="PANTHER" id="PTHR34605:SF3">
    <property type="entry name" value="P CELL-TYPE AGGLUTINATION PROTEIN MAP4-LIKE-RELATED"/>
    <property type="match status" value="1"/>
</dbReference>
<protein>
    <recommendedName>
        <fullName evidence="2">Tyr recombinase domain-containing protein</fullName>
    </recommendedName>
</protein>
<dbReference type="Pfam" id="PF00589">
    <property type="entry name" value="Phage_integrase"/>
    <property type="match status" value="1"/>
</dbReference>
<keyword evidence="1" id="KW-0233">DNA recombination</keyword>
<dbReference type="InterPro" id="IPR011010">
    <property type="entry name" value="DNA_brk_join_enz"/>
</dbReference>
<dbReference type="InterPro" id="IPR052925">
    <property type="entry name" value="Phage_Integrase-like_Recomb"/>
</dbReference>
<dbReference type="EMBL" id="LT558119">
    <property type="protein sequence ID" value="SAM77248.1"/>
    <property type="molecule type" value="Genomic_DNA"/>
</dbReference>
<dbReference type="OrthoDB" id="2896586at2759"/>
<evidence type="ECO:0000313" key="3">
    <source>
        <dbReference type="EMBL" id="SAM77248.1"/>
    </source>
</evidence>
<dbReference type="GO" id="GO:0006310">
    <property type="term" value="P:DNA recombination"/>
    <property type="evidence" value="ECO:0007669"/>
    <property type="project" value="UniProtKB-KW"/>
</dbReference>
<dbReference type="Gene3D" id="1.10.443.10">
    <property type="entry name" value="Intergrase catalytic core"/>
    <property type="match status" value="1"/>
</dbReference>
<reference evidence="4" key="1">
    <citation type="submission" date="2016-04" db="EMBL/GenBank/DDBJ databases">
        <authorList>
            <person name="Guldener U."/>
            <person name="Guldener U."/>
        </authorList>
    </citation>
    <scope>NUCLEOTIDE SEQUENCE [LARGE SCALE GENOMIC DNA]</scope>
    <source>
        <strain evidence="4">UB2112</strain>
    </source>
</reference>
<gene>
    <name evidence="3" type="ORF">UBRO_20359</name>
</gene>
<dbReference type="GO" id="GO:0003677">
    <property type="term" value="F:DNA binding"/>
    <property type="evidence" value="ECO:0007669"/>
    <property type="project" value="InterPro"/>
</dbReference>
<dbReference type="AlphaFoldDB" id="A0A1K0GZV0"/>
<dbReference type="GO" id="GO:0015074">
    <property type="term" value="P:DNA integration"/>
    <property type="evidence" value="ECO:0007669"/>
    <property type="project" value="InterPro"/>
</dbReference>
<accession>A0A1K0GZV0</accession>
<evidence type="ECO:0000259" key="2">
    <source>
        <dbReference type="Pfam" id="PF00589"/>
    </source>
</evidence>
<organism evidence="3 4">
    <name type="scientific">Ustilago bromivora</name>
    <dbReference type="NCBI Taxonomy" id="307758"/>
    <lineage>
        <taxon>Eukaryota</taxon>
        <taxon>Fungi</taxon>
        <taxon>Dikarya</taxon>
        <taxon>Basidiomycota</taxon>
        <taxon>Ustilaginomycotina</taxon>
        <taxon>Ustilaginomycetes</taxon>
        <taxon>Ustilaginales</taxon>
        <taxon>Ustilaginaceae</taxon>
        <taxon>Ustilago</taxon>
    </lineage>
</organism>
<dbReference type="Proteomes" id="UP000179920">
    <property type="component" value="Chromosome III"/>
</dbReference>
<evidence type="ECO:0000313" key="4">
    <source>
        <dbReference type="Proteomes" id="UP000179920"/>
    </source>
</evidence>